<evidence type="ECO:0000313" key="1">
    <source>
        <dbReference type="EMBL" id="GFQ92292.1"/>
    </source>
</evidence>
<accession>A0A8X6FZU0</accession>
<proteinExistence type="predicted"/>
<protein>
    <submittedName>
        <fullName evidence="1">Uncharacterized protein</fullName>
    </submittedName>
</protein>
<dbReference type="AlphaFoldDB" id="A0A8X6FZU0"/>
<sequence>MDIGVQMEEVKDSTVCEVLTFEESSYSDIEVSTDAVNIENEVRSNLSSETRRPAKVVKLTRHHSCIVQMEEGSTRELHVNKLRPYISRVDHVGITFDQVNQMPDVLNAQ</sequence>
<dbReference type="OrthoDB" id="6430750at2759"/>
<gene>
    <name evidence="1" type="ORF">TNCT_646041</name>
</gene>
<dbReference type="EMBL" id="BMAO01004089">
    <property type="protein sequence ID" value="GFQ92292.1"/>
    <property type="molecule type" value="Genomic_DNA"/>
</dbReference>
<reference evidence="1" key="1">
    <citation type="submission" date="2020-07" db="EMBL/GenBank/DDBJ databases">
        <title>Multicomponent nature underlies the extraordinary mechanical properties of spider dragline silk.</title>
        <authorList>
            <person name="Kono N."/>
            <person name="Nakamura H."/>
            <person name="Mori M."/>
            <person name="Yoshida Y."/>
            <person name="Ohtoshi R."/>
            <person name="Malay A.D."/>
            <person name="Moran D.A.P."/>
            <person name="Tomita M."/>
            <person name="Numata K."/>
            <person name="Arakawa K."/>
        </authorList>
    </citation>
    <scope>NUCLEOTIDE SEQUENCE</scope>
</reference>
<comment type="caution">
    <text evidence="1">The sequence shown here is derived from an EMBL/GenBank/DDBJ whole genome shotgun (WGS) entry which is preliminary data.</text>
</comment>
<organism evidence="1 2">
    <name type="scientific">Trichonephila clavata</name>
    <name type="common">Joro spider</name>
    <name type="synonym">Nephila clavata</name>
    <dbReference type="NCBI Taxonomy" id="2740835"/>
    <lineage>
        <taxon>Eukaryota</taxon>
        <taxon>Metazoa</taxon>
        <taxon>Ecdysozoa</taxon>
        <taxon>Arthropoda</taxon>
        <taxon>Chelicerata</taxon>
        <taxon>Arachnida</taxon>
        <taxon>Araneae</taxon>
        <taxon>Araneomorphae</taxon>
        <taxon>Entelegynae</taxon>
        <taxon>Araneoidea</taxon>
        <taxon>Nephilidae</taxon>
        <taxon>Trichonephila</taxon>
    </lineage>
</organism>
<evidence type="ECO:0000313" key="2">
    <source>
        <dbReference type="Proteomes" id="UP000887116"/>
    </source>
</evidence>
<name>A0A8X6FZU0_TRICU</name>
<dbReference type="Proteomes" id="UP000887116">
    <property type="component" value="Unassembled WGS sequence"/>
</dbReference>
<keyword evidence="2" id="KW-1185">Reference proteome</keyword>